<dbReference type="PANTHER" id="PTHR16950:SF17">
    <property type="entry name" value="ZRT (ZRT), IRT- (IRT-) LIKE PROTEIN TRANSPORTER"/>
    <property type="match status" value="1"/>
</dbReference>
<evidence type="ECO:0000256" key="1">
    <source>
        <dbReference type="ARBA" id="ARBA00004141"/>
    </source>
</evidence>
<reference evidence="7 8" key="1">
    <citation type="submission" date="2023-07" db="EMBL/GenBank/DDBJ databases">
        <title>Sorghum-associated microbial communities from plants grown in Nebraska, USA.</title>
        <authorList>
            <person name="Schachtman D."/>
        </authorList>
    </citation>
    <scope>NUCLEOTIDE SEQUENCE [LARGE SCALE GENOMIC DNA]</scope>
    <source>
        <strain evidence="7 8">DS1781</strain>
    </source>
</reference>
<feature type="region of interest" description="Disordered" evidence="5">
    <location>
        <begin position="95"/>
        <end position="120"/>
    </location>
</feature>
<comment type="subcellular location">
    <subcellularLocation>
        <location evidence="1">Membrane</location>
        <topology evidence="1">Multi-pass membrane protein</topology>
    </subcellularLocation>
</comment>
<feature type="transmembrane region" description="Helical" evidence="6">
    <location>
        <begin position="213"/>
        <end position="234"/>
    </location>
</feature>
<dbReference type="RefSeq" id="WP_309903566.1">
    <property type="nucleotide sequence ID" value="NZ_JAVDRF010000006.1"/>
</dbReference>
<dbReference type="InterPro" id="IPR003689">
    <property type="entry name" value="ZIP"/>
</dbReference>
<keyword evidence="3 6" id="KW-1133">Transmembrane helix</keyword>
<feature type="transmembrane region" description="Helical" evidence="6">
    <location>
        <begin position="68"/>
        <end position="84"/>
    </location>
</feature>
<feature type="transmembrane region" description="Helical" evidence="6">
    <location>
        <begin position="185"/>
        <end position="207"/>
    </location>
</feature>
<proteinExistence type="predicted"/>
<dbReference type="PANTHER" id="PTHR16950">
    <property type="entry name" value="ZINC TRANSPORTER SLC39A7 HISTIDINE-RICH MEMBRANE PROTEIN KE4"/>
    <property type="match status" value="1"/>
</dbReference>
<organism evidence="7 8">
    <name type="scientific">Variovorax soli</name>
    <dbReference type="NCBI Taxonomy" id="376815"/>
    <lineage>
        <taxon>Bacteria</taxon>
        <taxon>Pseudomonadati</taxon>
        <taxon>Pseudomonadota</taxon>
        <taxon>Betaproteobacteria</taxon>
        <taxon>Burkholderiales</taxon>
        <taxon>Comamonadaceae</taxon>
        <taxon>Variovorax</taxon>
    </lineage>
</organism>
<evidence type="ECO:0000256" key="5">
    <source>
        <dbReference type="SAM" id="MobiDB-lite"/>
    </source>
</evidence>
<evidence type="ECO:0000256" key="3">
    <source>
        <dbReference type="ARBA" id="ARBA00022989"/>
    </source>
</evidence>
<name>A0ABU1NGG2_9BURK</name>
<protein>
    <submittedName>
        <fullName evidence="7">Zinc and cadmium transporter</fullName>
    </submittedName>
</protein>
<dbReference type="Proteomes" id="UP001184230">
    <property type="component" value="Unassembled WGS sequence"/>
</dbReference>
<dbReference type="Pfam" id="PF02535">
    <property type="entry name" value="Zip"/>
    <property type="match status" value="1"/>
</dbReference>
<keyword evidence="4 6" id="KW-0472">Membrane</keyword>
<evidence type="ECO:0000256" key="4">
    <source>
        <dbReference type="ARBA" id="ARBA00023136"/>
    </source>
</evidence>
<sequence length="289" mass="30857">MNLFVIIAATLVAGIGSVWIAALLLRVGVRSGGGVDPQHLLSLAAGALLSTAFMHLLPEAFESRIEPGLLFGVLLCGLVVFFLLDKAELWHHGHEHHHGEEAHHGHAHGHAHSHGHDHPRKAGGWAVLTGDSVHCFGDGILIASAFIADLRLGLVAALAVLAHEVPHHIGDLVVLRQSSPDARAALVKVSLAGTMTALGGLAGWWLVDQLHGWLPYFLVLASSSFVYVALADLIPQLQKRLSARETAWQIAWLAAGLLLVMGVSRLAHSEHGHAHERAEPAHEEHGHSP</sequence>
<feature type="compositionally biased region" description="Basic residues" evidence="5">
    <location>
        <begin position="105"/>
        <end position="120"/>
    </location>
</feature>
<evidence type="ECO:0000256" key="6">
    <source>
        <dbReference type="SAM" id="Phobius"/>
    </source>
</evidence>
<keyword evidence="8" id="KW-1185">Reference proteome</keyword>
<feature type="compositionally biased region" description="Basic and acidic residues" evidence="5">
    <location>
        <begin position="95"/>
        <end position="104"/>
    </location>
</feature>
<feature type="transmembrane region" description="Helical" evidence="6">
    <location>
        <begin position="39"/>
        <end position="56"/>
    </location>
</feature>
<evidence type="ECO:0000313" key="7">
    <source>
        <dbReference type="EMBL" id="MDR6537552.1"/>
    </source>
</evidence>
<gene>
    <name evidence="7" type="ORF">J2739_003329</name>
</gene>
<feature type="transmembrane region" description="Helical" evidence="6">
    <location>
        <begin position="6"/>
        <end position="27"/>
    </location>
</feature>
<comment type="caution">
    <text evidence="7">The sequence shown here is derived from an EMBL/GenBank/DDBJ whole genome shotgun (WGS) entry which is preliminary data.</text>
</comment>
<dbReference type="EMBL" id="JAVDRF010000006">
    <property type="protein sequence ID" value="MDR6537552.1"/>
    <property type="molecule type" value="Genomic_DNA"/>
</dbReference>
<keyword evidence="2 6" id="KW-0812">Transmembrane</keyword>
<evidence type="ECO:0000256" key="2">
    <source>
        <dbReference type="ARBA" id="ARBA00022692"/>
    </source>
</evidence>
<accession>A0ABU1NGG2</accession>
<evidence type="ECO:0000313" key="8">
    <source>
        <dbReference type="Proteomes" id="UP001184230"/>
    </source>
</evidence>
<feature type="transmembrane region" description="Helical" evidence="6">
    <location>
        <begin position="246"/>
        <end position="267"/>
    </location>
</feature>